<feature type="compositionally biased region" description="Basic and acidic residues" evidence="2">
    <location>
        <begin position="46"/>
        <end position="57"/>
    </location>
</feature>
<reference evidence="6" key="3">
    <citation type="submission" date="2023-06" db="EMBL/GenBank/DDBJ databases">
        <title>Pangenomics reveal diversification of enzyme families and niche specialization in globally abundant SAR202 bacteria.</title>
        <authorList>
            <person name="Saw J.H.W."/>
        </authorList>
    </citation>
    <scope>NUCLEOTIDE SEQUENCE [LARGE SCALE GENOMIC DNA]</scope>
    <source>
        <strain evidence="6">JH1073</strain>
    </source>
</reference>
<dbReference type="InterPro" id="IPR006016">
    <property type="entry name" value="UspA"/>
</dbReference>
<feature type="domain" description="UspA" evidence="3">
    <location>
        <begin position="200"/>
        <end position="340"/>
    </location>
</feature>
<dbReference type="SUPFAM" id="SSF52402">
    <property type="entry name" value="Adenine nucleotide alpha hydrolases-like"/>
    <property type="match status" value="2"/>
</dbReference>
<dbReference type="InterPro" id="IPR014729">
    <property type="entry name" value="Rossmann-like_a/b/a_fold"/>
</dbReference>
<evidence type="ECO:0000313" key="7">
    <source>
        <dbReference type="Proteomes" id="UP001321249"/>
    </source>
</evidence>
<dbReference type="CDD" id="cd00293">
    <property type="entry name" value="USP-like"/>
    <property type="match status" value="2"/>
</dbReference>
<dbReference type="PANTHER" id="PTHR46268">
    <property type="entry name" value="STRESS RESPONSE PROTEIN NHAX"/>
    <property type="match status" value="1"/>
</dbReference>
<dbReference type="Pfam" id="PF00582">
    <property type="entry name" value="Usp"/>
    <property type="match status" value="2"/>
</dbReference>
<feature type="domain" description="UspA" evidence="3">
    <location>
        <begin position="103"/>
        <end position="186"/>
    </location>
</feature>
<evidence type="ECO:0000256" key="1">
    <source>
        <dbReference type="ARBA" id="ARBA00008791"/>
    </source>
</evidence>
<dbReference type="Proteomes" id="UP001219901">
    <property type="component" value="Chromosome"/>
</dbReference>
<evidence type="ECO:0000313" key="4">
    <source>
        <dbReference type="EMBL" id="MDG0866382.1"/>
    </source>
</evidence>
<dbReference type="RefSeq" id="WP_342822182.1">
    <property type="nucleotide sequence ID" value="NZ_CP046146.1"/>
</dbReference>
<keyword evidence="6" id="KW-1185">Reference proteome</keyword>
<dbReference type="InterPro" id="IPR006015">
    <property type="entry name" value="Universal_stress_UspA"/>
</dbReference>
<sequence>MLNKVLIPLDGSANAEKIAGWSEGLADAFDSDFILLMVVDPDRIDRSGEGAGRDRPARGSQPFDVSKGADESTVGVAFGGVITGTPTAPPVEDKVGYGTQLIEQVAQRANSYVNDVAKPLSSRGFKVRAMVTIGKPEDEILKVAEEEKVDVITMATHRESLIARGILGSVTDRVVTRSTIPVLAVRPEGVSETMPVKPEVIVVPLDGSEVSESVVPLASTLAAKMGAELLFVRVSNMAYHSAMGDAGIYYTSPVSYSRASDLAGEYLEPFVERARDAGVEASMRTPTGSPAATLITIAEENTKSMIVMGTRGQSGFKRLVVGSVTDKVLRTSGHPVLVVPPIDS</sequence>
<dbReference type="Proteomes" id="UP001321249">
    <property type="component" value="Unassembled WGS sequence"/>
</dbReference>
<gene>
    <name evidence="4" type="ORF">GKO46_04760</name>
    <name evidence="5" type="ORF">GKO48_04500</name>
</gene>
<protein>
    <recommendedName>
        <fullName evidence="3">UspA domain-containing protein</fullName>
    </recommendedName>
</protein>
<name>A0AAJ5ZCW6_9CHLR</name>
<evidence type="ECO:0000259" key="3">
    <source>
        <dbReference type="Pfam" id="PF00582"/>
    </source>
</evidence>
<dbReference type="PRINTS" id="PR01438">
    <property type="entry name" value="UNVRSLSTRESS"/>
</dbReference>
<evidence type="ECO:0000313" key="5">
    <source>
        <dbReference type="EMBL" id="WFG38904.1"/>
    </source>
</evidence>
<dbReference type="EMBL" id="CP046147">
    <property type="protein sequence ID" value="WFG38904.1"/>
    <property type="molecule type" value="Genomic_DNA"/>
</dbReference>
<organism evidence="5 6">
    <name type="scientific">Candidatus Lucifugimonas marina</name>
    <dbReference type="NCBI Taxonomy" id="3038979"/>
    <lineage>
        <taxon>Bacteria</taxon>
        <taxon>Bacillati</taxon>
        <taxon>Chloroflexota</taxon>
        <taxon>Dehalococcoidia</taxon>
        <taxon>SAR202 cluster</taxon>
        <taxon>Candidatus Lucifugimonadales</taxon>
        <taxon>Candidatus Lucifugimonadaceae</taxon>
        <taxon>Candidatus Lucifugimonas</taxon>
    </lineage>
</organism>
<evidence type="ECO:0000313" key="6">
    <source>
        <dbReference type="Proteomes" id="UP001219901"/>
    </source>
</evidence>
<dbReference type="EMBL" id="WMBE01000001">
    <property type="protein sequence ID" value="MDG0866382.1"/>
    <property type="molecule type" value="Genomic_DNA"/>
</dbReference>
<comment type="similarity">
    <text evidence="1">Belongs to the universal stress protein A family.</text>
</comment>
<dbReference type="AlphaFoldDB" id="A0AAJ5ZCW6"/>
<evidence type="ECO:0000256" key="2">
    <source>
        <dbReference type="SAM" id="MobiDB-lite"/>
    </source>
</evidence>
<reference evidence="5" key="2">
    <citation type="journal article" date="2023" name="Nat. Commun.">
        <title>Cultivation of marine bacteria of the SAR202 clade.</title>
        <authorList>
            <person name="Lim Y."/>
            <person name="Seo J.H."/>
            <person name="Giovannoni S.J."/>
            <person name="Kang I."/>
            <person name="Cho J.C."/>
        </authorList>
    </citation>
    <scope>NUCLEOTIDE SEQUENCE</scope>
    <source>
        <strain evidence="5">JH1073</strain>
    </source>
</reference>
<proteinExistence type="inferred from homology"/>
<reference evidence="6 7" key="1">
    <citation type="submission" date="2019-11" db="EMBL/GenBank/DDBJ databases">
        <authorList>
            <person name="Cho J.-C."/>
        </authorList>
    </citation>
    <scope>NUCLEOTIDE SEQUENCE [LARGE SCALE GENOMIC DNA]</scope>
    <source>
        <strain evidence="5 6">JH1073</strain>
        <strain evidence="4 7">JH702</strain>
    </source>
</reference>
<dbReference type="Gene3D" id="3.40.50.620">
    <property type="entry name" value="HUPs"/>
    <property type="match status" value="2"/>
</dbReference>
<dbReference type="PANTHER" id="PTHR46268:SF6">
    <property type="entry name" value="UNIVERSAL STRESS PROTEIN UP12"/>
    <property type="match status" value="1"/>
</dbReference>
<feature type="region of interest" description="Disordered" evidence="2">
    <location>
        <begin position="46"/>
        <end position="69"/>
    </location>
</feature>
<accession>A0AAJ5ZCW6</accession>